<reference evidence="2" key="1">
    <citation type="submission" date="2022-11" db="UniProtKB">
        <authorList>
            <consortium name="WormBaseParasite"/>
        </authorList>
    </citation>
    <scope>IDENTIFICATION</scope>
</reference>
<sequence>MVTDKRFKAYIGDVFGGFFTNQTIPPRIWIETKCKQTNFREFLVGGIFDHREFNRRGYSTQKIIEGIFDHWEFDGRDHFTRKIVPGHNALWCQNLLKFQLNQ</sequence>
<dbReference type="Proteomes" id="UP000887565">
    <property type="component" value="Unplaced"/>
</dbReference>
<keyword evidence="1" id="KW-1185">Reference proteome</keyword>
<name>A0A915IJ70_ROMCU</name>
<evidence type="ECO:0000313" key="2">
    <source>
        <dbReference type="WBParaSite" id="nRc.2.0.1.t13860-RA"/>
    </source>
</evidence>
<proteinExistence type="predicted"/>
<protein>
    <submittedName>
        <fullName evidence="2">Uncharacterized protein</fullName>
    </submittedName>
</protein>
<accession>A0A915IJ70</accession>
<dbReference type="WBParaSite" id="nRc.2.0.1.t13860-RA">
    <property type="protein sequence ID" value="nRc.2.0.1.t13860-RA"/>
    <property type="gene ID" value="nRc.2.0.1.g13860"/>
</dbReference>
<dbReference type="AlphaFoldDB" id="A0A915IJ70"/>
<evidence type="ECO:0000313" key="1">
    <source>
        <dbReference type="Proteomes" id="UP000887565"/>
    </source>
</evidence>
<organism evidence="1 2">
    <name type="scientific">Romanomermis culicivorax</name>
    <name type="common">Nematode worm</name>
    <dbReference type="NCBI Taxonomy" id="13658"/>
    <lineage>
        <taxon>Eukaryota</taxon>
        <taxon>Metazoa</taxon>
        <taxon>Ecdysozoa</taxon>
        <taxon>Nematoda</taxon>
        <taxon>Enoplea</taxon>
        <taxon>Dorylaimia</taxon>
        <taxon>Mermithida</taxon>
        <taxon>Mermithoidea</taxon>
        <taxon>Mermithidae</taxon>
        <taxon>Romanomermis</taxon>
    </lineage>
</organism>